<evidence type="ECO:0000313" key="2">
    <source>
        <dbReference type="EMBL" id="GHO54091.1"/>
    </source>
</evidence>
<protein>
    <recommendedName>
        <fullName evidence="4">Zinc-finger domain-containing protein</fullName>
    </recommendedName>
</protein>
<proteinExistence type="predicted"/>
<name>A0ABQ3UN53_9CHLR</name>
<dbReference type="InterPro" id="IPR041916">
    <property type="entry name" value="Anti_sigma_zinc_sf"/>
</dbReference>
<evidence type="ECO:0008006" key="4">
    <source>
        <dbReference type="Google" id="ProtNLM"/>
    </source>
</evidence>
<accession>A0ABQ3UN53</accession>
<comment type="caution">
    <text evidence="2">The sequence shown here is derived from an EMBL/GenBank/DDBJ whole genome shotgun (WGS) entry which is preliminary data.</text>
</comment>
<keyword evidence="1" id="KW-1133">Transmembrane helix</keyword>
<reference evidence="2 3" key="1">
    <citation type="journal article" date="2021" name="Int. J. Syst. Evol. Microbiol.">
        <title>Reticulibacter mediterranei gen. nov., sp. nov., within the new family Reticulibacteraceae fam. nov., and Ktedonospora formicarum gen. nov., sp. nov., Ktedonobacter robiniae sp. nov., Dictyobacter formicarum sp. nov. and Dictyobacter arantiisoli sp. nov., belonging to the class Ktedonobacteria.</title>
        <authorList>
            <person name="Yabe S."/>
            <person name="Zheng Y."/>
            <person name="Wang C.M."/>
            <person name="Sakai Y."/>
            <person name="Abe K."/>
            <person name="Yokota A."/>
            <person name="Donadio S."/>
            <person name="Cavaletti L."/>
            <person name="Monciardini P."/>
        </authorList>
    </citation>
    <scope>NUCLEOTIDE SEQUENCE [LARGE SCALE GENOMIC DNA]</scope>
    <source>
        <strain evidence="2 3">SOSP1-30</strain>
    </source>
</reference>
<dbReference type="RefSeq" id="WP_201370841.1">
    <property type="nucleotide sequence ID" value="NZ_BNJG01000001.1"/>
</dbReference>
<keyword evidence="3" id="KW-1185">Reference proteome</keyword>
<feature type="transmembrane region" description="Helical" evidence="1">
    <location>
        <begin position="118"/>
        <end position="139"/>
    </location>
</feature>
<dbReference type="Proteomes" id="UP000654345">
    <property type="component" value="Unassembled WGS sequence"/>
</dbReference>
<evidence type="ECO:0000256" key="1">
    <source>
        <dbReference type="SAM" id="Phobius"/>
    </source>
</evidence>
<gene>
    <name evidence="2" type="ORF">KSB_25660</name>
</gene>
<dbReference type="Gene3D" id="1.10.10.1320">
    <property type="entry name" value="Anti-sigma factor, zinc-finger domain"/>
    <property type="match status" value="1"/>
</dbReference>
<keyword evidence="1" id="KW-0472">Membrane</keyword>
<keyword evidence="1" id="KW-0812">Transmembrane</keyword>
<dbReference type="EMBL" id="BNJG01000001">
    <property type="protein sequence ID" value="GHO54091.1"/>
    <property type="molecule type" value="Genomic_DNA"/>
</dbReference>
<organism evidence="2 3">
    <name type="scientific">Ktedonobacter robiniae</name>
    <dbReference type="NCBI Taxonomy" id="2778365"/>
    <lineage>
        <taxon>Bacteria</taxon>
        <taxon>Bacillati</taxon>
        <taxon>Chloroflexota</taxon>
        <taxon>Ktedonobacteria</taxon>
        <taxon>Ktedonobacterales</taxon>
        <taxon>Ktedonobacteraceae</taxon>
        <taxon>Ktedonobacter</taxon>
    </lineage>
</organism>
<evidence type="ECO:0000313" key="3">
    <source>
        <dbReference type="Proteomes" id="UP000654345"/>
    </source>
</evidence>
<sequence length="327" mass="36880">MNDIFLPPLPAGHETDSRACEIVHLYLAVWDDLTPEQRRSVALHVRGCESCTQEMRQVQQATRLVADLPSSQPSERVDAAVRAAIAARAQGRGKTSDESRPVAFPERRRAHARARWRPAMLVAAALMALGVLLVSYLFFLRSAQEFQIPSQVSWNGYVLYHIQTQQTSDGASYQVKTYHDFTNNMFHVETVMDDKLDVVAVGNAQHGVLGKDMMNHVVQWDAANWVDSDSMFDLQKLRADIAAGRASYIGKGTFQGREVYQIRYQNGDIILLDMHYMPVNVLEQKSSSSEKPMYDTLEVLTQQQVPESLWDMQVPPGFKMGELPQKP</sequence>